<evidence type="ECO:0000256" key="2">
    <source>
        <dbReference type="ARBA" id="ARBA00022723"/>
    </source>
</evidence>
<evidence type="ECO:0000313" key="6">
    <source>
        <dbReference type="EMBL" id="RAR72775.1"/>
    </source>
</evidence>
<dbReference type="CDD" id="cd01310">
    <property type="entry name" value="TatD_DNAse"/>
    <property type="match status" value="1"/>
</dbReference>
<dbReference type="InterPro" id="IPR015991">
    <property type="entry name" value="TatD/YcfH-like"/>
</dbReference>
<comment type="similarity">
    <text evidence="1">Belongs to the metallo-dependent hydrolases superfamily. TatD-type hydrolase family.</text>
</comment>
<dbReference type="PROSITE" id="PS50943">
    <property type="entry name" value="HTH_CROC1"/>
    <property type="match status" value="1"/>
</dbReference>
<evidence type="ECO:0000256" key="1">
    <source>
        <dbReference type="ARBA" id="ARBA00009275"/>
    </source>
</evidence>
<feature type="binding site" evidence="4">
    <location>
        <position position="162"/>
    </location>
    <ligand>
        <name>a divalent metal cation</name>
        <dbReference type="ChEBI" id="CHEBI:60240"/>
        <label>2</label>
    </ligand>
</feature>
<accession>A0A328YJ36</accession>
<dbReference type="Gene3D" id="3.20.20.140">
    <property type="entry name" value="Metal-dependent hydrolases"/>
    <property type="match status" value="1"/>
</dbReference>
<comment type="caution">
    <text evidence="6">The sequence shown here is derived from an EMBL/GenBank/DDBJ whole genome shotgun (WGS) entry which is preliminary data.</text>
</comment>
<feature type="binding site" evidence="4">
    <location>
        <position position="126"/>
    </location>
    <ligand>
        <name>a divalent metal cation</name>
        <dbReference type="ChEBI" id="CHEBI:60240"/>
        <label>1</label>
    </ligand>
</feature>
<dbReference type="AlphaFoldDB" id="A0A328YJ36"/>
<feature type="binding site" evidence="4">
    <location>
        <position position="41"/>
    </location>
    <ligand>
        <name>a divalent metal cation</name>
        <dbReference type="ChEBI" id="CHEBI:60240"/>
        <label>1</label>
    </ligand>
</feature>
<dbReference type="InterPro" id="IPR001130">
    <property type="entry name" value="TatD-like"/>
</dbReference>
<sequence>MVPNETTNSNCVKNDLLLSYSIFITFAMKYNIMILTDTHTHLYSSQYQDDRNEMIQRAMDAGVTRFFVPAIDSSYTQRMYDLETQFPENVFLMMGLHPTYVKENYLEELAHVEAEFAKRKFYAVGEIGIDLFWDKTFLKEQQHAFQHQIQLAKKNKLGINIHCRDAFDETFEVLESEKASDLFGIFHCFTGDLAQAERAISLGLKLGIGGVATFKNGKIDQFLHEIDLQHIVLETDSPYLAPAPHRGKRNESSYTLLVAQKLAEIYNVSVAEIAQITTENSKAIFGI</sequence>
<evidence type="ECO:0000313" key="7">
    <source>
        <dbReference type="Proteomes" id="UP000248840"/>
    </source>
</evidence>
<feature type="binding site" evidence="4">
    <location>
        <position position="39"/>
    </location>
    <ligand>
        <name>a divalent metal cation</name>
        <dbReference type="ChEBI" id="CHEBI:60240"/>
        <label>1</label>
    </ligand>
</feature>
<keyword evidence="3" id="KW-0378">Hydrolase</keyword>
<dbReference type="PANTHER" id="PTHR46124:SF4">
    <property type="entry name" value="HYDROLASE TATD"/>
    <property type="match status" value="1"/>
</dbReference>
<dbReference type="InterPro" id="IPR001387">
    <property type="entry name" value="Cro/C1-type_HTH"/>
</dbReference>
<dbReference type="PIRSF" id="PIRSF005902">
    <property type="entry name" value="DNase_TatD"/>
    <property type="match status" value="1"/>
</dbReference>
<dbReference type="GO" id="GO:0004536">
    <property type="term" value="F:DNA nuclease activity"/>
    <property type="evidence" value="ECO:0007669"/>
    <property type="project" value="InterPro"/>
</dbReference>
<organism evidence="6 7">
    <name type="scientific">Flavobacterium aciduliphilum</name>
    <dbReference type="NCBI Taxonomy" id="1101402"/>
    <lineage>
        <taxon>Bacteria</taxon>
        <taxon>Pseudomonadati</taxon>
        <taxon>Bacteroidota</taxon>
        <taxon>Flavobacteriia</taxon>
        <taxon>Flavobacteriales</taxon>
        <taxon>Flavobacteriaceae</taxon>
        <taxon>Flavobacterium</taxon>
    </lineage>
</organism>
<dbReference type="GO" id="GO:0016788">
    <property type="term" value="F:hydrolase activity, acting on ester bonds"/>
    <property type="evidence" value="ECO:0007669"/>
    <property type="project" value="InterPro"/>
</dbReference>
<evidence type="ECO:0000259" key="5">
    <source>
        <dbReference type="PROSITE" id="PS50943"/>
    </source>
</evidence>
<reference evidence="6 7" key="1">
    <citation type="submission" date="2018-06" db="EMBL/GenBank/DDBJ databases">
        <title>Genomic Encyclopedia of Archaeal and Bacterial Type Strains, Phase II (KMG-II): from individual species to whole genera.</title>
        <authorList>
            <person name="Goeker M."/>
        </authorList>
    </citation>
    <scope>NUCLEOTIDE SEQUENCE [LARGE SCALE GENOMIC DNA]</scope>
    <source>
        <strain evidence="6 7">DSM 25663</strain>
    </source>
</reference>
<name>A0A328YJ36_9FLAO</name>
<keyword evidence="2 4" id="KW-0479">Metal-binding</keyword>
<dbReference type="NCBIfam" id="TIGR00010">
    <property type="entry name" value="YchF/TatD family DNA exonuclease"/>
    <property type="match status" value="1"/>
</dbReference>
<dbReference type="PANTHER" id="PTHR46124">
    <property type="entry name" value="D-AMINOACYL-TRNA DEACYLASE"/>
    <property type="match status" value="1"/>
</dbReference>
<keyword evidence="7" id="KW-1185">Reference proteome</keyword>
<feature type="binding site" evidence="4">
    <location>
        <position position="187"/>
    </location>
    <ligand>
        <name>a divalent metal cation</name>
        <dbReference type="ChEBI" id="CHEBI:60240"/>
        <label>2</label>
    </ligand>
</feature>
<dbReference type="EMBL" id="QLSZ01000004">
    <property type="protein sequence ID" value="RAR72775.1"/>
    <property type="molecule type" value="Genomic_DNA"/>
</dbReference>
<protein>
    <submittedName>
        <fullName evidence="6">TatD DNase family protein</fullName>
    </submittedName>
</protein>
<gene>
    <name evidence="6" type="ORF">CLV55_10433</name>
</gene>
<feature type="domain" description="HTH cro/C1-type" evidence="5">
    <location>
        <begin position="249"/>
        <end position="273"/>
    </location>
</feature>
<dbReference type="SUPFAM" id="SSF51556">
    <property type="entry name" value="Metallo-dependent hydrolases"/>
    <property type="match status" value="1"/>
</dbReference>
<feature type="binding site" evidence="4">
    <location>
        <position position="236"/>
    </location>
    <ligand>
        <name>a divalent metal cation</name>
        <dbReference type="ChEBI" id="CHEBI:60240"/>
        <label>1</label>
    </ligand>
</feature>
<dbReference type="GO" id="GO:0005829">
    <property type="term" value="C:cytosol"/>
    <property type="evidence" value="ECO:0007669"/>
    <property type="project" value="TreeGrafter"/>
</dbReference>
<dbReference type="Proteomes" id="UP000248840">
    <property type="component" value="Unassembled WGS sequence"/>
</dbReference>
<dbReference type="FunFam" id="3.20.20.140:FF:000005">
    <property type="entry name" value="TatD family hydrolase"/>
    <property type="match status" value="1"/>
</dbReference>
<evidence type="ECO:0000256" key="3">
    <source>
        <dbReference type="ARBA" id="ARBA00022801"/>
    </source>
</evidence>
<dbReference type="Pfam" id="PF01026">
    <property type="entry name" value="TatD_DNase"/>
    <property type="match status" value="1"/>
</dbReference>
<proteinExistence type="inferred from homology"/>
<dbReference type="InterPro" id="IPR032466">
    <property type="entry name" value="Metal_Hydrolase"/>
</dbReference>
<dbReference type="GO" id="GO:0046872">
    <property type="term" value="F:metal ion binding"/>
    <property type="evidence" value="ECO:0007669"/>
    <property type="project" value="UniProtKB-KW"/>
</dbReference>
<evidence type="ECO:0000256" key="4">
    <source>
        <dbReference type="PIRSR" id="PIRSR005902-1"/>
    </source>
</evidence>